<dbReference type="Gene3D" id="3.30.420.40">
    <property type="match status" value="1"/>
</dbReference>
<dbReference type="InterPro" id="IPR050201">
    <property type="entry name" value="Bacterial_glucokinase"/>
</dbReference>
<dbReference type="RefSeq" id="WP_251777234.1">
    <property type="nucleotide sequence ID" value="NZ_JAMKFE010000003.1"/>
</dbReference>
<dbReference type="EMBL" id="JAMKFE010000003">
    <property type="protein sequence ID" value="MCM5679046.1"/>
    <property type="molecule type" value="Genomic_DNA"/>
</dbReference>
<dbReference type="HAMAP" id="MF_00524">
    <property type="entry name" value="Glucokinase"/>
    <property type="match status" value="1"/>
</dbReference>
<evidence type="ECO:0000256" key="1">
    <source>
        <dbReference type="ARBA" id="ARBA00022679"/>
    </source>
</evidence>
<keyword evidence="3" id="KW-0324">Glycolysis</keyword>
<protein>
    <recommendedName>
        <fullName evidence="3">Glucokinase</fullName>
        <ecNumber evidence="3">2.7.1.2</ecNumber>
    </recommendedName>
    <alternativeName>
        <fullName evidence="3">Glucose kinase</fullName>
    </alternativeName>
</protein>
<keyword evidence="1 3" id="KW-0808">Transferase</keyword>
<keyword evidence="3" id="KW-0067">ATP-binding</keyword>
<feature type="binding site" evidence="3">
    <location>
        <begin position="11"/>
        <end position="16"/>
    </location>
    <ligand>
        <name>ATP</name>
        <dbReference type="ChEBI" id="CHEBI:30616"/>
    </ligand>
</feature>
<evidence type="ECO:0000256" key="3">
    <source>
        <dbReference type="HAMAP-Rule" id="MF_00524"/>
    </source>
</evidence>
<dbReference type="InterPro" id="IPR043129">
    <property type="entry name" value="ATPase_NBD"/>
</dbReference>
<keyword evidence="3" id="KW-0547">Nucleotide-binding</keyword>
<evidence type="ECO:0000256" key="4">
    <source>
        <dbReference type="RuleBase" id="RU004046"/>
    </source>
</evidence>
<dbReference type="SUPFAM" id="SSF53067">
    <property type="entry name" value="Actin-like ATPase domain"/>
    <property type="match status" value="1"/>
</dbReference>
<dbReference type="Proteomes" id="UP001165541">
    <property type="component" value="Unassembled WGS sequence"/>
</dbReference>
<proteinExistence type="inferred from homology"/>
<dbReference type="Gene3D" id="3.40.367.20">
    <property type="match status" value="1"/>
</dbReference>
<dbReference type="EC" id="2.7.1.2" evidence="3"/>
<comment type="caution">
    <text evidence="5">The sequence shown here is derived from an EMBL/GenBank/DDBJ whole genome shotgun (WGS) entry which is preliminary data.</text>
</comment>
<comment type="subcellular location">
    <subcellularLocation>
        <location evidence="3">Cytoplasm</location>
    </subcellularLocation>
</comment>
<gene>
    <name evidence="3" type="primary">glk</name>
    <name evidence="5" type="ORF">M8A51_05815</name>
</gene>
<dbReference type="InterPro" id="IPR003836">
    <property type="entry name" value="Glucokinase"/>
</dbReference>
<keyword evidence="2 3" id="KW-0418">Kinase</keyword>
<dbReference type="CDD" id="cd24008">
    <property type="entry name" value="ASKHA_NBD_GLK"/>
    <property type="match status" value="1"/>
</dbReference>
<organism evidence="5 6">
    <name type="scientific">Caldimonas mangrovi</name>
    <dbReference type="NCBI Taxonomy" id="2944811"/>
    <lineage>
        <taxon>Bacteria</taxon>
        <taxon>Pseudomonadati</taxon>
        <taxon>Pseudomonadota</taxon>
        <taxon>Betaproteobacteria</taxon>
        <taxon>Burkholderiales</taxon>
        <taxon>Sphaerotilaceae</taxon>
        <taxon>Caldimonas</taxon>
    </lineage>
</organism>
<sequence length="332" mass="34890">MNAHTYPRLVGDIGGTNARFAWIDRPGAPVDDAATYPAAGTPTLIEAMKRYLADQRKPPPRWCAIGIANPVVGDRVQMTNHHWSFSISQVKRELGAQRFLVINDFTALALSLPLLGPDELHQIGTGQPVAHAPCGLVGPGTGLGVSGLLPALAGRDLIPINGEGGHVSLPAANDREAAVIAELRGHFGHVSAERAVSGPGLVNLYLSLCVLDRVEPRTLDAAAIAHDAVEATDPQCVEALTLFCAFLGCVAGNLALTLGARGGVYIGGGIVPKLGDWFERSPFRERFESKGRFGNYLRPIPTYVVRAAAPALLGAAHALDALPDEPALAHAA</sequence>
<comment type="catalytic activity">
    <reaction evidence="3">
        <text>D-glucose + ATP = D-glucose 6-phosphate + ADP + H(+)</text>
        <dbReference type="Rhea" id="RHEA:17825"/>
        <dbReference type="ChEBI" id="CHEBI:4167"/>
        <dbReference type="ChEBI" id="CHEBI:15378"/>
        <dbReference type="ChEBI" id="CHEBI:30616"/>
        <dbReference type="ChEBI" id="CHEBI:61548"/>
        <dbReference type="ChEBI" id="CHEBI:456216"/>
        <dbReference type="EC" id="2.7.1.2"/>
    </reaction>
</comment>
<evidence type="ECO:0000313" key="6">
    <source>
        <dbReference type="Proteomes" id="UP001165541"/>
    </source>
</evidence>
<dbReference type="NCBIfam" id="TIGR00749">
    <property type="entry name" value="glk"/>
    <property type="match status" value="1"/>
</dbReference>
<name>A0ABT0YJY2_9BURK</name>
<dbReference type="PANTHER" id="PTHR47690:SF1">
    <property type="entry name" value="GLUCOKINASE"/>
    <property type="match status" value="1"/>
</dbReference>
<evidence type="ECO:0000313" key="5">
    <source>
        <dbReference type="EMBL" id="MCM5679046.1"/>
    </source>
</evidence>
<dbReference type="NCBIfam" id="NF001416">
    <property type="entry name" value="PRK00292.1-3"/>
    <property type="match status" value="1"/>
</dbReference>
<accession>A0ABT0YJY2</accession>
<keyword evidence="6" id="KW-1185">Reference proteome</keyword>
<reference evidence="5" key="1">
    <citation type="submission" date="2022-05" db="EMBL/GenBank/DDBJ databases">
        <title>Schlegelella sp. nov., isolated from mangrove soil.</title>
        <authorList>
            <person name="Liu Y."/>
            <person name="Ge X."/>
            <person name="Liu W."/>
        </authorList>
    </citation>
    <scope>NUCLEOTIDE SEQUENCE</scope>
    <source>
        <strain evidence="5">S2-27</strain>
    </source>
</reference>
<comment type="similarity">
    <text evidence="3 4">Belongs to the bacterial glucokinase family.</text>
</comment>
<dbReference type="GO" id="GO:0004340">
    <property type="term" value="F:glucokinase activity"/>
    <property type="evidence" value="ECO:0007669"/>
    <property type="project" value="UniProtKB-EC"/>
</dbReference>
<keyword evidence="3" id="KW-0963">Cytoplasm</keyword>
<dbReference type="PANTHER" id="PTHR47690">
    <property type="entry name" value="GLUCOKINASE"/>
    <property type="match status" value="1"/>
</dbReference>
<dbReference type="Pfam" id="PF02685">
    <property type="entry name" value="Glucokinase"/>
    <property type="match status" value="1"/>
</dbReference>
<evidence type="ECO:0000256" key="2">
    <source>
        <dbReference type="ARBA" id="ARBA00022777"/>
    </source>
</evidence>